<protein>
    <submittedName>
        <fullName evidence="8">RNA polymerase sigma-70 factor (ECF subfamily)</fullName>
    </submittedName>
</protein>
<evidence type="ECO:0000259" key="6">
    <source>
        <dbReference type="Pfam" id="PF04542"/>
    </source>
</evidence>
<comment type="similarity">
    <text evidence="1">Belongs to the sigma-70 factor family. ECF subfamily.</text>
</comment>
<keyword evidence="9" id="KW-1185">Reference proteome</keyword>
<dbReference type="NCBIfam" id="TIGR02937">
    <property type="entry name" value="sigma70-ECF"/>
    <property type="match status" value="1"/>
</dbReference>
<evidence type="ECO:0000313" key="9">
    <source>
        <dbReference type="Proteomes" id="UP000534294"/>
    </source>
</evidence>
<sequence length="191" mass="22348">MTTPEDDEDKHLLIALAGGNDPALNVLMRRWNARLIAYLHRLTGSHTTACDLAQETFVRVYKHRQRYRPNQKFSTWLFAIATNLARNQLRWQKRHPVTLLEPSQVSDLPLQCELPTPCHSLERQERAEAVREAILKLPQDYKEPLILSTYEGLSHAEIAEIMNTTEKVVEMRLYRARKQLKELLLPWLKQE</sequence>
<keyword evidence="5" id="KW-0804">Transcription</keyword>
<dbReference type="GO" id="GO:0006352">
    <property type="term" value="P:DNA-templated transcription initiation"/>
    <property type="evidence" value="ECO:0007669"/>
    <property type="project" value="InterPro"/>
</dbReference>
<dbReference type="PANTHER" id="PTHR43133:SF8">
    <property type="entry name" value="RNA POLYMERASE SIGMA FACTOR HI_1459-RELATED"/>
    <property type="match status" value="1"/>
</dbReference>
<keyword evidence="4" id="KW-0238">DNA-binding</keyword>
<comment type="caution">
    <text evidence="8">The sequence shown here is derived from an EMBL/GenBank/DDBJ whole genome shotgun (WGS) entry which is preliminary data.</text>
</comment>
<accession>A0A7W8DQV1</accession>
<dbReference type="InterPro" id="IPR036388">
    <property type="entry name" value="WH-like_DNA-bd_sf"/>
</dbReference>
<evidence type="ECO:0000256" key="1">
    <source>
        <dbReference type="ARBA" id="ARBA00010641"/>
    </source>
</evidence>
<dbReference type="InterPro" id="IPR013325">
    <property type="entry name" value="RNA_pol_sigma_r2"/>
</dbReference>
<dbReference type="Proteomes" id="UP000534294">
    <property type="component" value="Unassembled WGS sequence"/>
</dbReference>
<dbReference type="InterPro" id="IPR014284">
    <property type="entry name" value="RNA_pol_sigma-70_dom"/>
</dbReference>
<dbReference type="InterPro" id="IPR013249">
    <property type="entry name" value="RNA_pol_sigma70_r4_t2"/>
</dbReference>
<dbReference type="Pfam" id="PF04542">
    <property type="entry name" value="Sigma70_r2"/>
    <property type="match status" value="1"/>
</dbReference>
<evidence type="ECO:0000256" key="3">
    <source>
        <dbReference type="ARBA" id="ARBA00023082"/>
    </source>
</evidence>
<evidence type="ECO:0000256" key="2">
    <source>
        <dbReference type="ARBA" id="ARBA00023015"/>
    </source>
</evidence>
<dbReference type="EMBL" id="JACHIF010000005">
    <property type="protein sequence ID" value="MBB5038600.1"/>
    <property type="molecule type" value="Genomic_DNA"/>
</dbReference>
<dbReference type="InterPro" id="IPR007627">
    <property type="entry name" value="RNA_pol_sigma70_r2"/>
</dbReference>
<proteinExistence type="inferred from homology"/>
<evidence type="ECO:0000313" key="8">
    <source>
        <dbReference type="EMBL" id="MBB5038600.1"/>
    </source>
</evidence>
<dbReference type="Gene3D" id="1.10.10.10">
    <property type="entry name" value="Winged helix-like DNA-binding domain superfamily/Winged helix DNA-binding domain"/>
    <property type="match status" value="1"/>
</dbReference>
<keyword evidence="2" id="KW-0805">Transcription regulation</keyword>
<dbReference type="SUPFAM" id="SSF88659">
    <property type="entry name" value="Sigma3 and sigma4 domains of RNA polymerase sigma factors"/>
    <property type="match status" value="1"/>
</dbReference>
<dbReference type="Gene3D" id="1.10.1740.10">
    <property type="match status" value="1"/>
</dbReference>
<organism evidence="8 9">
    <name type="scientific">Prosthecobacter dejongeii</name>
    <dbReference type="NCBI Taxonomy" id="48465"/>
    <lineage>
        <taxon>Bacteria</taxon>
        <taxon>Pseudomonadati</taxon>
        <taxon>Verrucomicrobiota</taxon>
        <taxon>Verrucomicrobiia</taxon>
        <taxon>Verrucomicrobiales</taxon>
        <taxon>Verrucomicrobiaceae</taxon>
        <taxon>Prosthecobacter</taxon>
    </lineage>
</organism>
<feature type="domain" description="RNA polymerase sigma-70 region 2" evidence="6">
    <location>
        <begin position="27"/>
        <end position="94"/>
    </location>
</feature>
<dbReference type="Pfam" id="PF08281">
    <property type="entry name" value="Sigma70_r4_2"/>
    <property type="match status" value="1"/>
</dbReference>
<dbReference type="InterPro" id="IPR039425">
    <property type="entry name" value="RNA_pol_sigma-70-like"/>
</dbReference>
<dbReference type="RefSeq" id="WP_184209564.1">
    <property type="nucleotide sequence ID" value="NZ_JACHIF010000005.1"/>
</dbReference>
<dbReference type="AlphaFoldDB" id="A0A7W8DQV1"/>
<dbReference type="PANTHER" id="PTHR43133">
    <property type="entry name" value="RNA POLYMERASE ECF-TYPE SIGMA FACTO"/>
    <property type="match status" value="1"/>
</dbReference>
<evidence type="ECO:0000259" key="7">
    <source>
        <dbReference type="Pfam" id="PF08281"/>
    </source>
</evidence>
<dbReference type="SUPFAM" id="SSF88946">
    <property type="entry name" value="Sigma2 domain of RNA polymerase sigma factors"/>
    <property type="match status" value="1"/>
</dbReference>
<evidence type="ECO:0000256" key="4">
    <source>
        <dbReference type="ARBA" id="ARBA00023125"/>
    </source>
</evidence>
<keyword evidence="3" id="KW-0731">Sigma factor</keyword>
<dbReference type="InterPro" id="IPR013324">
    <property type="entry name" value="RNA_pol_sigma_r3/r4-like"/>
</dbReference>
<gene>
    <name evidence="8" type="ORF">HNQ64_002863</name>
</gene>
<dbReference type="CDD" id="cd06171">
    <property type="entry name" value="Sigma70_r4"/>
    <property type="match status" value="1"/>
</dbReference>
<dbReference type="GO" id="GO:0003677">
    <property type="term" value="F:DNA binding"/>
    <property type="evidence" value="ECO:0007669"/>
    <property type="project" value="UniProtKB-KW"/>
</dbReference>
<feature type="domain" description="RNA polymerase sigma factor 70 region 4 type 2" evidence="7">
    <location>
        <begin position="128"/>
        <end position="180"/>
    </location>
</feature>
<evidence type="ECO:0000256" key="5">
    <source>
        <dbReference type="ARBA" id="ARBA00023163"/>
    </source>
</evidence>
<dbReference type="GO" id="GO:0016987">
    <property type="term" value="F:sigma factor activity"/>
    <property type="evidence" value="ECO:0007669"/>
    <property type="project" value="UniProtKB-KW"/>
</dbReference>
<name>A0A7W8DQV1_9BACT</name>
<reference evidence="8 9" key="1">
    <citation type="submission" date="2020-08" db="EMBL/GenBank/DDBJ databases">
        <title>Genomic Encyclopedia of Type Strains, Phase IV (KMG-IV): sequencing the most valuable type-strain genomes for metagenomic binning, comparative biology and taxonomic classification.</title>
        <authorList>
            <person name="Goeker M."/>
        </authorList>
    </citation>
    <scope>NUCLEOTIDE SEQUENCE [LARGE SCALE GENOMIC DNA]</scope>
    <source>
        <strain evidence="8 9">DSM 12251</strain>
    </source>
</reference>